<dbReference type="PANTHER" id="PTHR24422:SF21">
    <property type="entry name" value="CHEMOTAXIS PROTEIN METHYLTRANSFERASE 1"/>
    <property type="match status" value="1"/>
</dbReference>
<dbReference type="PROSITE" id="PS50123">
    <property type="entry name" value="CHER"/>
    <property type="match status" value="1"/>
</dbReference>
<comment type="caution">
    <text evidence="8">The sequence shown here is derived from an EMBL/GenBank/DDBJ whole genome shotgun (WGS) entry which is preliminary data.</text>
</comment>
<dbReference type="SUPFAM" id="SSF53335">
    <property type="entry name" value="S-adenosyl-L-methionine-dependent methyltransferases"/>
    <property type="match status" value="1"/>
</dbReference>
<dbReference type="EMBL" id="JACCAC010000001">
    <property type="protein sequence ID" value="NYG57025.1"/>
    <property type="molecule type" value="Genomic_DNA"/>
</dbReference>
<keyword evidence="3 8" id="KW-0489">Methyltransferase</keyword>
<dbReference type="EC" id="2.1.1.80" evidence="2"/>
<dbReference type="InterPro" id="IPR022641">
    <property type="entry name" value="CheR_N"/>
</dbReference>
<evidence type="ECO:0000256" key="5">
    <source>
        <dbReference type="ARBA" id="ARBA00022691"/>
    </source>
</evidence>
<dbReference type="SMART" id="SM00138">
    <property type="entry name" value="MeTrc"/>
    <property type="match status" value="1"/>
</dbReference>
<keyword evidence="4 8" id="KW-0808">Transferase</keyword>
<evidence type="ECO:0000313" key="8">
    <source>
        <dbReference type="EMBL" id="NYG57025.1"/>
    </source>
</evidence>
<evidence type="ECO:0000313" key="9">
    <source>
        <dbReference type="Proteomes" id="UP000544110"/>
    </source>
</evidence>
<dbReference type="PRINTS" id="PR00996">
    <property type="entry name" value="CHERMTFRASE"/>
</dbReference>
<evidence type="ECO:0000256" key="2">
    <source>
        <dbReference type="ARBA" id="ARBA00012534"/>
    </source>
</evidence>
<dbReference type="InterPro" id="IPR022642">
    <property type="entry name" value="CheR_C"/>
</dbReference>
<accession>A0A7Y9RVG6</accession>
<dbReference type="PANTHER" id="PTHR24422">
    <property type="entry name" value="CHEMOTAXIS PROTEIN METHYLTRANSFERASE"/>
    <property type="match status" value="1"/>
</dbReference>
<dbReference type="RefSeq" id="WP_179519176.1">
    <property type="nucleotide sequence ID" value="NZ_JACCAC010000001.1"/>
</dbReference>
<evidence type="ECO:0000259" key="7">
    <source>
        <dbReference type="PROSITE" id="PS50123"/>
    </source>
</evidence>
<evidence type="ECO:0000256" key="4">
    <source>
        <dbReference type="ARBA" id="ARBA00022679"/>
    </source>
</evidence>
<reference evidence="8 9" key="1">
    <citation type="submission" date="2020-07" db="EMBL/GenBank/DDBJ databases">
        <title>Sequencing the genomes of 1000 actinobacteria strains.</title>
        <authorList>
            <person name="Klenk H.-P."/>
        </authorList>
    </citation>
    <scope>NUCLEOTIDE SEQUENCE [LARGE SCALE GENOMIC DNA]</scope>
    <source>
        <strain evidence="8 9">DSM 24552</strain>
    </source>
</reference>
<dbReference type="Proteomes" id="UP000544110">
    <property type="component" value="Unassembled WGS sequence"/>
</dbReference>
<proteinExistence type="predicted"/>
<dbReference type="InterPro" id="IPR036804">
    <property type="entry name" value="CheR_N_sf"/>
</dbReference>
<keyword evidence="5" id="KW-0949">S-adenosyl-L-methionine</keyword>
<name>A0A7Y9RVG6_9ACTN</name>
<evidence type="ECO:0000256" key="1">
    <source>
        <dbReference type="ARBA" id="ARBA00001541"/>
    </source>
</evidence>
<feature type="region of interest" description="Disordered" evidence="6">
    <location>
        <begin position="282"/>
        <end position="317"/>
    </location>
</feature>
<keyword evidence="9" id="KW-1185">Reference proteome</keyword>
<organism evidence="8 9">
    <name type="scientific">Nocardioides perillae</name>
    <dbReference type="NCBI Taxonomy" id="1119534"/>
    <lineage>
        <taxon>Bacteria</taxon>
        <taxon>Bacillati</taxon>
        <taxon>Actinomycetota</taxon>
        <taxon>Actinomycetes</taxon>
        <taxon>Propionibacteriales</taxon>
        <taxon>Nocardioidaceae</taxon>
        <taxon>Nocardioides</taxon>
    </lineage>
</organism>
<dbReference type="Pfam" id="PF03705">
    <property type="entry name" value="CheR_N"/>
    <property type="match status" value="1"/>
</dbReference>
<comment type="catalytic activity">
    <reaction evidence="1">
        <text>L-glutamyl-[protein] + S-adenosyl-L-methionine = [protein]-L-glutamate 5-O-methyl ester + S-adenosyl-L-homocysteine</text>
        <dbReference type="Rhea" id="RHEA:24452"/>
        <dbReference type="Rhea" id="RHEA-COMP:10208"/>
        <dbReference type="Rhea" id="RHEA-COMP:10311"/>
        <dbReference type="ChEBI" id="CHEBI:29973"/>
        <dbReference type="ChEBI" id="CHEBI:57856"/>
        <dbReference type="ChEBI" id="CHEBI:59789"/>
        <dbReference type="ChEBI" id="CHEBI:82795"/>
        <dbReference type="EC" id="2.1.1.80"/>
    </reaction>
</comment>
<dbReference type="AlphaFoldDB" id="A0A7Y9RVG6"/>
<dbReference type="SUPFAM" id="SSF47757">
    <property type="entry name" value="Chemotaxis receptor methyltransferase CheR, N-terminal domain"/>
    <property type="match status" value="1"/>
</dbReference>
<sequence length="317" mass="34790">MTISTASFEYVSQLVKRETSMLYEPGKEYLVEARLTPLARAAGCADVDAYVSRLAGSLVERRKTLDALTINETSWFRDNAPYQVFTDHMLPQLIAARSTTRHLNIWSAACSSGQEAYSLTMLLDQHLPPGWSASILATDVSTAMLERVQAGRYGQVEMNRGMPAAQLVRYFSRVGTEWEVKPELKRMVRTQHLNLAAPFPPMPVFDVVFLRNVLIYFDLPTKRDILRRTRAVVAPDAFLLLGSSETTLDMDTPWSREPVGRVAVHRPLPTGVTSAAQLRAVPPAGTPAAAPTSSFPASPTSTPTITPTATRTALTGA</sequence>
<dbReference type="Gene3D" id="3.40.50.150">
    <property type="entry name" value="Vaccinia Virus protein VP39"/>
    <property type="match status" value="1"/>
</dbReference>
<gene>
    <name evidence="8" type="ORF">BJ989_003329</name>
</gene>
<protein>
    <recommendedName>
        <fullName evidence="2">protein-glutamate O-methyltransferase</fullName>
        <ecNumber evidence="2">2.1.1.80</ecNumber>
    </recommendedName>
</protein>
<dbReference type="InterPro" id="IPR050903">
    <property type="entry name" value="Bact_Chemotaxis_MeTrfase"/>
</dbReference>
<dbReference type="Gene3D" id="1.10.155.10">
    <property type="entry name" value="Chemotaxis receptor methyltransferase CheR, N-terminal domain"/>
    <property type="match status" value="1"/>
</dbReference>
<evidence type="ECO:0000256" key="3">
    <source>
        <dbReference type="ARBA" id="ARBA00022603"/>
    </source>
</evidence>
<dbReference type="GO" id="GO:0032259">
    <property type="term" value="P:methylation"/>
    <property type="evidence" value="ECO:0007669"/>
    <property type="project" value="UniProtKB-KW"/>
</dbReference>
<dbReference type="GO" id="GO:0008983">
    <property type="term" value="F:protein-glutamate O-methyltransferase activity"/>
    <property type="evidence" value="ECO:0007669"/>
    <property type="project" value="UniProtKB-EC"/>
</dbReference>
<dbReference type="InterPro" id="IPR000780">
    <property type="entry name" value="CheR_MeTrfase"/>
</dbReference>
<dbReference type="InterPro" id="IPR029063">
    <property type="entry name" value="SAM-dependent_MTases_sf"/>
</dbReference>
<evidence type="ECO:0000256" key="6">
    <source>
        <dbReference type="SAM" id="MobiDB-lite"/>
    </source>
</evidence>
<feature type="domain" description="CheR-type methyltransferase" evidence="7">
    <location>
        <begin position="1"/>
        <end position="246"/>
    </location>
</feature>
<dbReference type="Pfam" id="PF01739">
    <property type="entry name" value="CheR"/>
    <property type="match status" value="1"/>
</dbReference>